<name>A0A2N8TXY7_9ACTN</name>
<dbReference type="EMBL" id="POUC01000005">
    <property type="protein sequence ID" value="PNG23868.1"/>
    <property type="molecule type" value="Genomic_DNA"/>
</dbReference>
<dbReference type="Gene3D" id="3.30.420.10">
    <property type="entry name" value="Ribonuclease H-like superfamily/Ribonuclease H"/>
    <property type="match status" value="1"/>
</dbReference>
<dbReference type="InterPro" id="IPR001584">
    <property type="entry name" value="Integrase_cat-core"/>
</dbReference>
<protein>
    <submittedName>
        <fullName evidence="3">Uncharacterized protein</fullName>
    </submittedName>
</protein>
<accession>A0A2N8TXY7</accession>
<dbReference type="GO" id="GO:0003700">
    <property type="term" value="F:DNA-binding transcription factor activity"/>
    <property type="evidence" value="ECO:0007669"/>
    <property type="project" value="InterPro"/>
</dbReference>
<dbReference type="GO" id="GO:0015074">
    <property type="term" value="P:DNA integration"/>
    <property type="evidence" value="ECO:0007669"/>
    <property type="project" value="InterPro"/>
</dbReference>
<dbReference type="OrthoDB" id="52928at2"/>
<dbReference type="InterPro" id="IPR000847">
    <property type="entry name" value="LysR_HTH_N"/>
</dbReference>
<dbReference type="InterPro" id="IPR012337">
    <property type="entry name" value="RNaseH-like_sf"/>
</dbReference>
<dbReference type="AlphaFoldDB" id="A0A2N8TXY7"/>
<feature type="domain" description="HTH lysR-type" evidence="1">
    <location>
        <begin position="398"/>
        <end position="455"/>
    </location>
</feature>
<evidence type="ECO:0000259" key="2">
    <source>
        <dbReference type="PROSITE" id="PS50994"/>
    </source>
</evidence>
<dbReference type="SUPFAM" id="SSF53098">
    <property type="entry name" value="Ribonuclease H-like"/>
    <property type="match status" value="1"/>
</dbReference>
<reference evidence="3 4" key="1">
    <citation type="submission" date="2018-01" db="EMBL/GenBank/DDBJ databases">
        <title>Draft genome sequence of Streptomyces sp. 13K301.</title>
        <authorList>
            <person name="Sahin N."/>
            <person name="Saygin H."/>
            <person name="Ay H."/>
        </authorList>
    </citation>
    <scope>NUCLEOTIDE SEQUENCE [LARGE SCALE GENOMIC DNA]</scope>
    <source>
        <strain evidence="3 4">13K301</strain>
    </source>
</reference>
<sequence length="470" mass="52552">MRVTPVSTKAIDAAAVLYQAYRPQPVPESWPRDAAWPEHGIPRGVLVDAEAVHGPVTGVWGPKLAPETLIVDHGKIYLSAHLTSVCHRMGISVQPARLRTGRDKGPVERFFRTLREDLLQRLPGYKGPNIHSRGLNPEKDAFFFHHELEAIIREWIAADYHRTPHEGLVDPHLPKVELSPAAIFEHGLARAGYIEVPRDPHLAFEFLDAMMRTVQPYGVEINGRRYNGPCLDGLRDMAGSDIDLDKRRLEFSRRRNDGEAMRIAKQALPPDEFRRLYHAERLGLRQIADRAGVSRNVTRRLAEQYGIEVREPNATGPRKGYVDGAWLREQYLVHGRTLAELGREKGLSPTTMTRWAKLHGIPVTKVNGHTRPELAQLAAQASKAPEILRPAFTGPGAWDRLREFAAVSRYRTLKEAAEALGTHHTALITRVGRLRREIGHPLLIRATTASPMKLTPIGEAVVAAIHAGTE</sequence>
<feature type="domain" description="Integrase catalytic" evidence="2">
    <location>
        <begin position="66"/>
        <end position="172"/>
    </location>
</feature>
<comment type="caution">
    <text evidence="3">The sequence shown here is derived from an EMBL/GenBank/DDBJ whole genome shotgun (WGS) entry which is preliminary data.</text>
</comment>
<keyword evidence="4" id="KW-1185">Reference proteome</keyword>
<dbReference type="InterPro" id="IPR036390">
    <property type="entry name" value="WH_DNA-bd_sf"/>
</dbReference>
<dbReference type="InterPro" id="IPR036397">
    <property type="entry name" value="RNaseH_sf"/>
</dbReference>
<proteinExistence type="predicted"/>
<evidence type="ECO:0000313" key="4">
    <source>
        <dbReference type="Proteomes" id="UP000235943"/>
    </source>
</evidence>
<gene>
    <name evidence="3" type="ORF">C1J00_01390</name>
</gene>
<evidence type="ECO:0000259" key="1">
    <source>
        <dbReference type="PROSITE" id="PS50931"/>
    </source>
</evidence>
<dbReference type="Pfam" id="PF00126">
    <property type="entry name" value="HTH_1"/>
    <property type="match status" value="1"/>
</dbReference>
<dbReference type="GO" id="GO:0003676">
    <property type="term" value="F:nucleic acid binding"/>
    <property type="evidence" value="ECO:0007669"/>
    <property type="project" value="InterPro"/>
</dbReference>
<organism evidence="3 4">
    <name type="scientific">Streptomyces cahuitamycinicus</name>
    <dbReference type="NCBI Taxonomy" id="2070367"/>
    <lineage>
        <taxon>Bacteria</taxon>
        <taxon>Bacillati</taxon>
        <taxon>Actinomycetota</taxon>
        <taxon>Actinomycetes</taxon>
        <taxon>Kitasatosporales</taxon>
        <taxon>Streptomycetaceae</taxon>
        <taxon>Streptomyces</taxon>
    </lineage>
</organism>
<dbReference type="PROSITE" id="PS50931">
    <property type="entry name" value="HTH_LYSR"/>
    <property type="match status" value="1"/>
</dbReference>
<dbReference type="Gene3D" id="1.10.10.10">
    <property type="entry name" value="Winged helix-like DNA-binding domain superfamily/Winged helix DNA-binding domain"/>
    <property type="match status" value="1"/>
</dbReference>
<dbReference type="InterPro" id="IPR036388">
    <property type="entry name" value="WH-like_DNA-bd_sf"/>
</dbReference>
<dbReference type="PROSITE" id="PS50994">
    <property type="entry name" value="INTEGRASE"/>
    <property type="match status" value="1"/>
</dbReference>
<dbReference type="Proteomes" id="UP000235943">
    <property type="component" value="Unassembled WGS sequence"/>
</dbReference>
<dbReference type="SUPFAM" id="SSF46785">
    <property type="entry name" value="Winged helix' DNA-binding domain"/>
    <property type="match status" value="1"/>
</dbReference>
<evidence type="ECO:0000313" key="3">
    <source>
        <dbReference type="EMBL" id="PNG23868.1"/>
    </source>
</evidence>